<evidence type="ECO:0000313" key="1">
    <source>
        <dbReference type="EMBL" id="JAD46621.1"/>
    </source>
</evidence>
<sequence length="31" mass="3804">MYRKTKLYCLVQINEIKVAVPNMLRQYRTTE</sequence>
<dbReference type="EMBL" id="GBRH01251274">
    <property type="protein sequence ID" value="JAD46621.1"/>
    <property type="molecule type" value="Transcribed_RNA"/>
</dbReference>
<dbReference type="AlphaFoldDB" id="A0A0A9A6D1"/>
<protein>
    <submittedName>
        <fullName evidence="1">Uncharacterized protein</fullName>
    </submittedName>
</protein>
<name>A0A0A9A6D1_ARUDO</name>
<accession>A0A0A9A6D1</accession>
<reference evidence="1" key="2">
    <citation type="journal article" date="2015" name="Data Brief">
        <title>Shoot transcriptome of the giant reed, Arundo donax.</title>
        <authorList>
            <person name="Barrero R.A."/>
            <person name="Guerrero F.D."/>
            <person name="Moolhuijzen P."/>
            <person name="Goolsby J.A."/>
            <person name="Tidwell J."/>
            <person name="Bellgard S.E."/>
            <person name="Bellgard M.I."/>
        </authorList>
    </citation>
    <scope>NUCLEOTIDE SEQUENCE</scope>
    <source>
        <tissue evidence="1">Shoot tissue taken approximately 20 cm above the soil surface</tissue>
    </source>
</reference>
<proteinExistence type="predicted"/>
<organism evidence="1">
    <name type="scientific">Arundo donax</name>
    <name type="common">Giant reed</name>
    <name type="synonym">Donax arundinaceus</name>
    <dbReference type="NCBI Taxonomy" id="35708"/>
    <lineage>
        <taxon>Eukaryota</taxon>
        <taxon>Viridiplantae</taxon>
        <taxon>Streptophyta</taxon>
        <taxon>Embryophyta</taxon>
        <taxon>Tracheophyta</taxon>
        <taxon>Spermatophyta</taxon>
        <taxon>Magnoliopsida</taxon>
        <taxon>Liliopsida</taxon>
        <taxon>Poales</taxon>
        <taxon>Poaceae</taxon>
        <taxon>PACMAD clade</taxon>
        <taxon>Arundinoideae</taxon>
        <taxon>Arundineae</taxon>
        <taxon>Arundo</taxon>
    </lineage>
</organism>
<reference evidence="1" key="1">
    <citation type="submission" date="2014-09" db="EMBL/GenBank/DDBJ databases">
        <authorList>
            <person name="Magalhaes I.L.F."/>
            <person name="Oliveira U."/>
            <person name="Santos F.R."/>
            <person name="Vidigal T.H.D.A."/>
            <person name="Brescovit A.D."/>
            <person name="Santos A.J."/>
        </authorList>
    </citation>
    <scope>NUCLEOTIDE SEQUENCE</scope>
    <source>
        <tissue evidence="1">Shoot tissue taken approximately 20 cm above the soil surface</tissue>
    </source>
</reference>